<dbReference type="PROSITE" id="PS51194">
    <property type="entry name" value="HELICASE_CTER"/>
    <property type="match status" value="1"/>
</dbReference>
<dbReference type="Pfam" id="PF00271">
    <property type="entry name" value="Helicase_C"/>
    <property type="match status" value="1"/>
</dbReference>
<organism evidence="7">
    <name type="scientific">freshwater metagenome</name>
    <dbReference type="NCBI Taxonomy" id="449393"/>
    <lineage>
        <taxon>unclassified sequences</taxon>
        <taxon>metagenomes</taxon>
        <taxon>ecological metagenomes</taxon>
    </lineage>
</organism>
<keyword evidence="2" id="KW-0378">Hydrolase</keyword>
<reference evidence="7" key="1">
    <citation type="submission" date="2014-05" db="EMBL/GenBank/DDBJ databases">
        <title>Key roles for freshwater Actinobacteria revealed by deep metagenomic sequencing.</title>
        <authorList>
            <person name="Ghai R."/>
            <person name="Mizuno C.M."/>
            <person name="Picazo A."/>
            <person name="Camacho A."/>
            <person name="Rodriguez-Valera F."/>
        </authorList>
    </citation>
    <scope>NUCLEOTIDE SEQUENCE</scope>
</reference>
<protein>
    <recommendedName>
        <fullName evidence="8">RNA helicase</fullName>
    </recommendedName>
</protein>
<evidence type="ECO:0000256" key="2">
    <source>
        <dbReference type="ARBA" id="ARBA00022801"/>
    </source>
</evidence>
<dbReference type="GO" id="GO:0016787">
    <property type="term" value="F:hydrolase activity"/>
    <property type="evidence" value="ECO:0007669"/>
    <property type="project" value="UniProtKB-KW"/>
</dbReference>
<dbReference type="PANTHER" id="PTHR12131">
    <property type="entry name" value="ATP-DEPENDENT RNA AND DNA HELICASE"/>
    <property type="match status" value="1"/>
</dbReference>
<dbReference type="FunFam" id="3.40.50.300:FF:000190">
    <property type="entry name" value="ATP-dependent RNA helicase"/>
    <property type="match status" value="1"/>
</dbReference>
<comment type="caution">
    <text evidence="7">The sequence shown here is derived from an EMBL/GenBank/DDBJ whole genome shotgun (WGS) entry which is preliminary data.</text>
</comment>
<dbReference type="InterPro" id="IPR012961">
    <property type="entry name" value="Ski2/MTR4_C"/>
</dbReference>
<gene>
    <name evidence="7" type="ORF">GM50_13855</name>
</gene>
<dbReference type="Pfam" id="PF08148">
    <property type="entry name" value="DSHCT"/>
    <property type="match status" value="1"/>
</dbReference>
<dbReference type="Gene3D" id="1.10.3380.30">
    <property type="match status" value="1"/>
</dbReference>
<dbReference type="PANTHER" id="PTHR12131:SF1">
    <property type="entry name" value="ATP-DEPENDENT RNA HELICASE SUPV3L1, MITOCHONDRIAL-RELATED"/>
    <property type="match status" value="1"/>
</dbReference>
<dbReference type="InterPro" id="IPR027417">
    <property type="entry name" value="P-loop_NTPase"/>
</dbReference>
<dbReference type="InterPro" id="IPR050699">
    <property type="entry name" value="RNA-DNA_Helicase"/>
</dbReference>
<dbReference type="GO" id="GO:0005524">
    <property type="term" value="F:ATP binding"/>
    <property type="evidence" value="ECO:0007669"/>
    <property type="project" value="UniProtKB-KW"/>
</dbReference>
<dbReference type="InterPro" id="IPR014001">
    <property type="entry name" value="Helicase_ATP-bd"/>
</dbReference>
<dbReference type="InterPro" id="IPR001650">
    <property type="entry name" value="Helicase_C-like"/>
</dbReference>
<dbReference type="PROSITE" id="PS51192">
    <property type="entry name" value="HELICASE_ATP_BIND_1"/>
    <property type="match status" value="1"/>
</dbReference>
<accession>A0A094SEK9</accession>
<keyword evidence="3" id="KW-0347">Helicase</keyword>
<proteinExistence type="predicted"/>
<name>A0A094SEK9_9ZZZZ</name>
<feature type="domain" description="Helicase C-terminal" evidence="6">
    <location>
        <begin position="296"/>
        <end position="468"/>
    </location>
</feature>
<evidence type="ECO:0008006" key="8">
    <source>
        <dbReference type="Google" id="ProtNLM"/>
    </source>
</evidence>
<sequence>MAELITPAEKFAAARSRTNHPLTQEFIDSFGFAFDSFQVAACQSVEDGNGVLVAAPTGAGKTVVGEFAAFIALKQKKKCFYTTPIKALSNQKYQEFVEKFGSENVGLLTGDTNINSEAPILVMTTEVLRNMLYQGSNTLINLGSVVMDEVHYLADKFRGAVWEEVLIHLMESVQVISLSATVSNAEEFGEWLGEVRGTIDVIVSEVRPIPLYQHVLIGNKLVDLFTKPGQVNPEILKLENEALRRVKSRAGRNSRWIDDSNRLSRAEIIEKLQRMSLLPAITFIFSRIGCDAAVKQCLQAGIKLTTPEERKEIIETANRYTQNLAQEDLEVLNHSDWITALERGIAAHHAGLIPSFKSAVEDLFQRGLVKAVFATETLALGINMPARTVVLEKLVKYNGEAHVPITPGEYTQLTGRAGRRGIDVEGNAVIQWSPSIDSATAAGLASTRTYPLRSSFSPTYNMAVNLISRFGRERARGSLESSFAQFQADRAVVGLVKQQKRNQEAINQLLEQATCHLGNFEEYASFRREIKDLEVLLSKRGGRKTFDSKQRLHMESEIDDLRKRMKNHACHSCNDRESHARFAERSDRLQRENEGLNNRVMNRTHVIAKTFDKICNVLTLLGYIEGEKLLPQGLILSKIYAESDLLLTESIRRGIFAELQPAEIVSVASAMIFESRSQEDLSPKIPSDSVANALAAITRIWAEIEDMEIAAGVKTQRAPDLGFCYMIFRWANGSSLSHVLKGSDMSVGDFVRSTKQLVDLLGQIANASPELNTKCRKAVKSIDRGVVTYLLGDI</sequence>
<dbReference type="GO" id="GO:0055087">
    <property type="term" value="C:Ski complex"/>
    <property type="evidence" value="ECO:0007669"/>
    <property type="project" value="TreeGrafter"/>
</dbReference>
<evidence type="ECO:0000259" key="5">
    <source>
        <dbReference type="PROSITE" id="PS51192"/>
    </source>
</evidence>
<dbReference type="SMART" id="SM00487">
    <property type="entry name" value="DEXDc"/>
    <property type="match status" value="1"/>
</dbReference>
<feature type="domain" description="Helicase ATP-binding" evidence="5">
    <location>
        <begin position="42"/>
        <end position="200"/>
    </location>
</feature>
<dbReference type="InterPro" id="IPR011545">
    <property type="entry name" value="DEAD/DEAH_box_helicase_dom"/>
</dbReference>
<dbReference type="GO" id="GO:0070478">
    <property type="term" value="P:nuclear-transcribed mRNA catabolic process, 3'-5' exonucleolytic nonsense-mediated decay"/>
    <property type="evidence" value="ECO:0007669"/>
    <property type="project" value="TreeGrafter"/>
</dbReference>
<dbReference type="Pfam" id="PF00270">
    <property type="entry name" value="DEAD"/>
    <property type="match status" value="1"/>
</dbReference>
<keyword evidence="1" id="KW-0547">Nucleotide-binding</keyword>
<dbReference type="GO" id="GO:0004386">
    <property type="term" value="F:helicase activity"/>
    <property type="evidence" value="ECO:0007669"/>
    <property type="project" value="UniProtKB-KW"/>
</dbReference>
<evidence type="ECO:0000259" key="6">
    <source>
        <dbReference type="PROSITE" id="PS51194"/>
    </source>
</evidence>
<evidence type="ECO:0000256" key="3">
    <source>
        <dbReference type="ARBA" id="ARBA00022806"/>
    </source>
</evidence>
<dbReference type="SMART" id="SM00490">
    <property type="entry name" value="HELICc"/>
    <property type="match status" value="1"/>
</dbReference>
<evidence type="ECO:0000256" key="4">
    <source>
        <dbReference type="ARBA" id="ARBA00022840"/>
    </source>
</evidence>
<dbReference type="GO" id="GO:0003676">
    <property type="term" value="F:nucleic acid binding"/>
    <property type="evidence" value="ECO:0007669"/>
    <property type="project" value="InterPro"/>
</dbReference>
<dbReference type="EMBL" id="JNSK01000060">
    <property type="protein sequence ID" value="KGA16653.1"/>
    <property type="molecule type" value="Genomic_DNA"/>
</dbReference>
<dbReference type="Gene3D" id="3.40.50.300">
    <property type="entry name" value="P-loop containing nucleotide triphosphate hydrolases"/>
    <property type="match status" value="2"/>
</dbReference>
<evidence type="ECO:0000256" key="1">
    <source>
        <dbReference type="ARBA" id="ARBA00022741"/>
    </source>
</evidence>
<keyword evidence="4" id="KW-0067">ATP-binding</keyword>
<dbReference type="SUPFAM" id="SSF52540">
    <property type="entry name" value="P-loop containing nucleoside triphosphate hydrolases"/>
    <property type="match status" value="1"/>
</dbReference>
<dbReference type="CDD" id="cd18795">
    <property type="entry name" value="SF2_C_Ski2"/>
    <property type="match status" value="1"/>
</dbReference>
<evidence type="ECO:0000313" key="7">
    <source>
        <dbReference type="EMBL" id="KGA16653.1"/>
    </source>
</evidence>
<dbReference type="SMART" id="SM01142">
    <property type="entry name" value="DSHCT"/>
    <property type="match status" value="1"/>
</dbReference>
<dbReference type="AlphaFoldDB" id="A0A094SEK9"/>